<accession>A0A6P8JB36</accession>
<dbReference type="InterPro" id="IPR006553">
    <property type="entry name" value="Leu-rich_rpt_Cys-con_subtyp"/>
</dbReference>
<evidence type="ECO:0000313" key="4">
    <source>
        <dbReference type="RefSeq" id="XP_031574928.1"/>
    </source>
</evidence>
<dbReference type="InParanoid" id="A0A6P8JB36"/>
<dbReference type="PANTHER" id="PTHR13318">
    <property type="entry name" value="PARTNER OF PAIRED, ISOFORM B-RELATED"/>
    <property type="match status" value="1"/>
</dbReference>
<feature type="compositionally biased region" description="Acidic residues" evidence="2">
    <location>
        <begin position="720"/>
        <end position="733"/>
    </location>
</feature>
<dbReference type="InterPro" id="IPR032675">
    <property type="entry name" value="LRR_dom_sf"/>
</dbReference>
<gene>
    <name evidence="4" type="primary">LOC116308603</name>
</gene>
<feature type="compositionally biased region" description="Acidic residues" evidence="2">
    <location>
        <begin position="682"/>
        <end position="701"/>
    </location>
</feature>
<dbReference type="InterPro" id="IPR001611">
    <property type="entry name" value="Leu-rich_rpt"/>
</dbReference>
<dbReference type="SUPFAM" id="SSF52047">
    <property type="entry name" value="RNI-like"/>
    <property type="match status" value="2"/>
</dbReference>
<dbReference type="SMART" id="SM00367">
    <property type="entry name" value="LRR_CC"/>
    <property type="match status" value="13"/>
</dbReference>
<feature type="compositionally biased region" description="Polar residues" evidence="2">
    <location>
        <begin position="1064"/>
        <end position="1083"/>
    </location>
</feature>
<feature type="region of interest" description="Disordered" evidence="2">
    <location>
        <begin position="1039"/>
        <end position="1100"/>
    </location>
</feature>
<feature type="coiled-coil region" evidence="1">
    <location>
        <begin position="481"/>
        <end position="515"/>
    </location>
</feature>
<feature type="compositionally biased region" description="Basic and acidic residues" evidence="2">
    <location>
        <begin position="1051"/>
        <end position="1062"/>
    </location>
</feature>
<keyword evidence="3" id="KW-1185">Reference proteome</keyword>
<feature type="region of interest" description="Disordered" evidence="2">
    <location>
        <begin position="619"/>
        <end position="752"/>
    </location>
</feature>
<feature type="compositionally biased region" description="Acidic residues" evidence="2">
    <location>
        <begin position="891"/>
        <end position="903"/>
    </location>
</feature>
<feature type="region of interest" description="Disordered" evidence="2">
    <location>
        <begin position="267"/>
        <end position="298"/>
    </location>
</feature>
<feature type="compositionally biased region" description="Polar residues" evidence="2">
    <location>
        <begin position="666"/>
        <end position="678"/>
    </location>
</feature>
<name>A0A6P8JB36_ACTTE</name>
<dbReference type="OrthoDB" id="10257471at2759"/>
<feature type="region of interest" description="Disordered" evidence="2">
    <location>
        <begin position="823"/>
        <end position="904"/>
    </location>
</feature>
<feature type="compositionally biased region" description="Acidic residues" evidence="2">
    <location>
        <begin position="269"/>
        <end position="287"/>
    </location>
</feature>
<dbReference type="KEGG" id="aten:116308603"/>
<dbReference type="GO" id="GO:0031146">
    <property type="term" value="P:SCF-dependent proteasomal ubiquitin-dependent protein catabolic process"/>
    <property type="evidence" value="ECO:0007669"/>
    <property type="project" value="TreeGrafter"/>
</dbReference>
<dbReference type="Gene3D" id="3.80.10.10">
    <property type="entry name" value="Ribonuclease Inhibitor"/>
    <property type="match status" value="3"/>
</dbReference>
<organism evidence="3 4">
    <name type="scientific">Actinia tenebrosa</name>
    <name type="common">Australian red waratah sea anemone</name>
    <dbReference type="NCBI Taxonomy" id="6105"/>
    <lineage>
        <taxon>Eukaryota</taxon>
        <taxon>Metazoa</taxon>
        <taxon>Cnidaria</taxon>
        <taxon>Anthozoa</taxon>
        <taxon>Hexacorallia</taxon>
        <taxon>Actiniaria</taxon>
        <taxon>Actiniidae</taxon>
        <taxon>Actinia</taxon>
    </lineage>
</organism>
<proteinExistence type="predicted"/>
<feature type="compositionally biased region" description="Polar residues" evidence="2">
    <location>
        <begin position="629"/>
        <end position="640"/>
    </location>
</feature>
<evidence type="ECO:0000256" key="1">
    <source>
        <dbReference type="SAM" id="Coils"/>
    </source>
</evidence>
<reference evidence="4" key="1">
    <citation type="submission" date="2025-08" db="UniProtKB">
        <authorList>
            <consortium name="RefSeq"/>
        </authorList>
    </citation>
    <scope>IDENTIFICATION</scope>
    <source>
        <tissue evidence="4">Tentacle</tissue>
    </source>
</reference>
<dbReference type="GeneID" id="116308603"/>
<feature type="compositionally biased region" description="Polar residues" evidence="2">
    <location>
        <begin position="704"/>
        <end position="716"/>
    </location>
</feature>
<sequence length="1475" mass="160163">MQPPSLRSVAQTIIVRTLVCRPTDCIERQLLLETLKTTKGTCLSEEILLLVAELFPKELTDELLCVLAPEHLRHLKLKDCSSLTCDGVIETITKCSHLTYIDFSSCENLLRPVLYCCLKDNAPNITHLSFEDCNIMTDDGVQIILMCCPGLEHLNISSCNNITDKAFAMSSSSPPNKSSKSPPKLSQRALQGGKNLTSVDLSGCQSITSAAIKNLVALCGPTLTSVNISWTGLGCIALLYLAGLSPQAAFQFVQEVDSSYLGALSSLTENEDSGSDNDNDEELDQENQDISVKSNKAGVNQSSYLEKDEHLRNSFPAVKSTNGTYYDADLHMKDSSTSGKSNFEKVDFSASKSGESERIEKEVKATNLESTKIFTKEKENSECWNAEDDMKHLNGSGEKVDDEKMGITEIDSTEIFKKCEDSNAEEYEYDLNENGKIAETKSVGTSDTAEGQITEFVVSTPVRCQDSYGKDELQENIFPRKEAMETETTTLEEENENLNLNKTDMKSEVDFLNSQADNSQTDNIHLMSLSFPTVGLPLASTLAANRHRPPKSSDLKVLEEEWMLAWQQVGDDDSCSDNDELFDSMWGDVHKSSHVNSVSSVFGDAISCLTSALVNLDSTDDDDDDDTKVLQQPSISTSHISSRDGDGDDGVQGNDDADDDDDDTKVLQQPSISTSHISSCDGDGDDGVQGDDDADNDDDDDTKVLQQPSISMSHISSCDGDGDDGVQGDDDADNGGGVAAADGDGGDDHSKIIVTHDGISESSGNVGSCAIDNGNQRESLDDADDLFTDILNLQEWRTEDSSSLLHGFNDALLSLSNAMFELMDSDDDDEDDDDGGDGDDADGFKVEDDDGDDDGDDGDDDDDDDADEAVVGVCDGADGGGGSSGGRDAADDGGGDDDDDDDYAHEAAVGVGNGANDSVAAADDTANDTCRVDSLNPLTLEQINLVMLSQDDKETYPNILDGENSSASVQNSNLNIQDFEKQNISNISTKEASGPDNKLTGSNILDVSVTVSTKSNLSIDTRGSEEENYFKLNKKSDTLGSELSCEGNPDVGHKTSRGEESSCGRIQNESESSIDSFYNTNAESSSSSKDDSLTVPYVTERSEEGKEPLILTLTYKPRLRSLDITSIHFHGKALGVACLKLFFSVNRSLNSFAVSWSELDDETLVAMVSNQPELRSLTLTDCEKLRDQSLLSLPVHCPLLESIDLRGVAFVTDLGVVPMLDCPRLKTLSLAETSVTDITMFALAEKCGDKLRDLDLSWCEELTDRGRCAMAESCTGLQSFALRQCTASRITMETLSIYCQSMTSLNVSSVGQLTDEVVTTMVTSMPNLTFVDISWNPDITSTGVGALLTHCGRLEEAVLSGLKALTTKPFFGIISDLPRWRTKQEIMLRRILKNKQNEGPTETYIQPCDMETAKSLGEDLPFRSTTYSPALRNLVLEYSDMVNDEHLSQIVAVCRGTLNIKDYYGQPIEPMWIFL</sequence>
<protein>
    <submittedName>
        <fullName evidence="4">Uncharacterized protein LOC116308603 isoform X1</fullName>
    </submittedName>
</protein>
<dbReference type="RefSeq" id="XP_031574928.1">
    <property type="nucleotide sequence ID" value="XM_031719068.1"/>
</dbReference>
<dbReference type="GO" id="GO:0019005">
    <property type="term" value="C:SCF ubiquitin ligase complex"/>
    <property type="evidence" value="ECO:0007669"/>
    <property type="project" value="TreeGrafter"/>
</dbReference>
<evidence type="ECO:0000313" key="3">
    <source>
        <dbReference type="Proteomes" id="UP000515163"/>
    </source>
</evidence>
<dbReference type="Proteomes" id="UP000515163">
    <property type="component" value="Unplaced"/>
</dbReference>
<feature type="compositionally biased region" description="Acidic residues" evidence="2">
    <location>
        <begin position="823"/>
        <end position="868"/>
    </location>
</feature>
<evidence type="ECO:0000256" key="2">
    <source>
        <dbReference type="SAM" id="MobiDB-lite"/>
    </source>
</evidence>
<keyword evidence="1" id="KW-0175">Coiled coil</keyword>
<dbReference type="Pfam" id="PF13516">
    <property type="entry name" value="LRR_6"/>
    <property type="match status" value="2"/>
</dbReference>